<gene>
    <name evidence="1" type="ORF">J2S17_003870</name>
</gene>
<accession>A0ABU0AL38</accession>
<proteinExistence type="predicted"/>
<name>A0ABU0AL38_9BACI</name>
<organism evidence="1 2">
    <name type="scientific">Cytobacillus purgationiresistens</name>
    <dbReference type="NCBI Taxonomy" id="863449"/>
    <lineage>
        <taxon>Bacteria</taxon>
        <taxon>Bacillati</taxon>
        <taxon>Bacillota</taxon>
        <taxon>Bacilli</taxon>
        <taxon>Bacillales</taxon>
        <taxon>Bacillaceae</taxon>
        <taxon>Cytobacillus</taxon>
    </lineage>
</organism>
<dbReference type="CDD" id="cd12870">
    <property type="entry name" value="MqsA"/>
    <property type="match status" value="1"/>
</dbReference>
<dbReference type="NCBIfam" id="TIGR03831">
    <property type="entry name" value="YgiT_finger"/>
    <property type="match status" value="1"/>
</dbReference>
<dbReference type="InterPro" id="IPR022451">
    <property type="entry name" value="CHP03829_YokU"/>
</dbReference>
<dbReference type="EMBL" id="JAUSUB010000019">
    <property type="protein sequence ID" value="MDQ0271978.1"/>
    <property type="molecule type" value="Genomic_DNA"/>
</dbReference>
<keyword evidence="2" id="KW-1185">Reference proteome</keyword>
<reference evidence="1 2" key="1">
    <citation type="submission" date="2023-07" db="EMBL/GenBank/DDBJ databases">
        <title>Genomic Encyclopedia of Type Strains, Phase IV (KMG-IV): sequencing the most valuable type-strain genomes for metagenomic binning, comparative biology and taxonomic classification.</title>
        <authorList>
            <person name="Goeker M."/>
        </authorList>
    </citation>
    <scope>NUCLEOTIDE SEQUENCE [LARGE SCALE GENOMIC DNA]</scope>
    <source>
        <strain evidence="1 2">DSM 23494</strain>
    </source>
</reference>
<dbReference type="NCBIfam" id="TIGR03829">
    <property type="entry name" value="YokU_near_AblA"/>
    <property type="match status" value="1"/>
</dbReference>
<comment type="caution">
    <text evidence="1">The sequence shown here is derived from an EMBL/GenBank/DDBJ whole genome shotgun (WGS) entry which is preliminary data.</text>
</comment>
<dbReference type="RefSeq" id="WP_370875068.1">
    <property type="nucleotide sequence ID" value="NZ_JAUSUB010000019.1"/>
</dbReference>
<dbReference type="Proteomes" id="UP001238088">
    <property type="component" value="Unassembled WGS sequence"/>
</dbReference>
<protein>
    <submittedName>
        <fullName evidence="1">YokU family protein</fullName>
    </submittedName>
</protein>
<sequence length="99" mass="11394">MAQTCAWCESEKVTSSKNSVFWELPDGSRAIEIRQTPSITCHSCEMEYQTENTVKVIEDQLFLINTNAVGNEISYEDLMAQPRLLKRNYFDFSSYPGQE</sequence>
<dbReference type="Pfam" id="PF14122">
    <property type="entry name" value="YokU"/>
    <property type="match status" value="1"/>
</dbReference>
<dbReference type="InterPro" id="IPR022453">
    <property type="entry name" value="Znf_MqsA-type"/>
</dbReference>
<evidence type="ECO:0000313" key="2">
    <source>
        <dbReference type="Proteomes" id="UP001238088"/>
    </source>
</evidence>
<evidence type="ECO:0000313" key="1">
    <source>
        <dbReference type="EMBL" id="MDQ0271978.1"/>
    </source>
</evidence>